<keyword evidence="1" id="KW-1133">Transmembrane helix</keyword>
<keyword evidence="1" id="KW-0812">Transmembrane</keyword>
<evidence type="ECO:0008006" key="4">
    <source>
        <dbReference type="Google" id="ProtNLM"/>
    </source>
</evidence>
<dbReference type="InParanoid" id="A0A3N4KBR9"/>
<reference evidence="2 3" key="1">
    <citation type="journal article" date="2018" name="Nat. Ecol. Evol.">
        <title>Pezizomycetes genomes reveal the molecular basis of ectomycorrhizal truffle lifestyle.</title>
        <authorList>
            <person name="Murat C."/>
            <person name="Payen T."/>
            <person name="Noel B."/>
            <person name="Kuo A."/>
            <person name="Morin E."/>
            <person name="Chen J."/>
            <person name="Kohler A."/>
            <person name="Krizsan K."/>
            <person name="Balestrini R."/>
            <person name="Da Silva C."/>
            <person name="Montanini B."/>
            <person name="Hainaut M."/>
            <person name="Levati E."/>
            <person name="Barry K.W."/>
            <person name="Belfiori B."/>
            <person name="Cichocki N."/>
            <person name="Clum A."/>
            <person name="Dockter R.B."/>
            <person name="Fauchery L."/>
            <person name="Guy J."/>
            <person name="Iotti M."/>
            <person name="Le Tacon F."/>
            <person name="Lindquist E.A."/>
            <person name="Lipzen A."/>
            <person name="Malagnac F."/>
            <person name="Mello A."/>
            <person name="Molinier V."/>
            <person name="Miyauchi S."/>
            <person name="Poulain J."/>
            <person name="Riccioni C."/>
            <person name="Rubini A."/>
            <person name="Sitrit Y."/>
            <person name="Splivallo R."/>
            <person name="Traeger S."/>
            <person name="Wang M."/>
            <person name="Zifcakova L."/>
            <person name="Wipf D."/>
            <person name="Zambonelli A."/>
            <person name="Paolocci F."/>
            <person name="Nowrousian M."/>
            <person name="Ottonello S."/>
            <person name="Baldrian P."/>
            <person name="Spatafora J.W."/>
            <person name="Henrissat B."/>
            <person name="Nagy L.G."/>
            <person name="Aury J.M."/>
            <person name="Wincker P."/>
            <person name="Grigoriev I.V."/>
            <person name="Bonfante P."/>
            <person name="Martin F.M."/>
        </authorList>
    </citation>
    <scope>NUCLEOTIDE SEQUENCE [LARGE SCALE GENOMIC DNA]</scope>
    <source>
        <strain evidence="2 3">CCBAS932</strain>
    </source>
</reference>
<organism evidence="2 3">
    <name type="scientific">Morchella conica CCBAS932</name>
    <dbReference type="NCBI Taxonomy" id="1392247"/>
    <lineage>
        <taxon>Eukaryota</taxon>
        <taxon>Fungi</taxon>
        <taxon>Dikarya</taxon>
        <taxon>Ascomycota</taxon>
        <taxon>Pezizomycotina</taxon>
        <taxon>Pezizomycetes</taxon>
        <taxon>Pezizales</taxon>
        <taxon>Morchellaceae</taxon>
        <taxon>Morchella</taxon>
    </lineage>
</organism>
<proteinExistence type="predicted"/>
<keyword evidence="1" id="KW-0472">Membrane</keyword>
<evidence type="ECO:0000256" key="1">
    <source>
        <dbReference type="SAM" id="Phobius"/>
    </source>
</evidence>
<gene>
    <name evidence="2" type="ORF">P167DRAFT_371701</name>
</gene>
<dbReference type="OrthoDB" id="5366688at2759"/>
<feature type="transmembrane region" description="Helical" evidence="1">
    <location>
        <begin position="49"/>
        <end position="71"/>
    </location>
</feature>
<evidence type="ECO:0000313" key="3">
    <source>
        <dbReference type="Proteomes" id="UP000277580"/>
    </source>
</evidence>
<dbReference type="Proteomes" id="UP000277580">
    <property type="component" value="Unassembled WGS sequence"/>
</dbReference>
<dbReference type="EMBL" id="ML119171">
    <property type="protein sequence ID" value="RPB07957.1"/>
    <property type="molecule type" value="Genomic_DNA"/>
</dbReference>
<keyword evidence="3" id="KW-1185">Reference proteome</keyword>
<dbReference type="AlphaFoldDB" id="A0A3N4KBR9"/>
<protein>
    <recommendedName>
        <fullName evidence="4">MARVEL domain-containing protein</fullName>
    </recommendedName>
</protein>
<feature type="transmembrane region" description="Helical" evidence="1">
    <location>
        <begin position="77"/>
        <end position="98"/>
    </location>
</feature>
<accession>A0A3N4KBR9</accession>
<name>A0A3N4KBR9_9PEZI</name>
<feature type="transmembrane region" description="Helical" evidence="1">
    <location>
        <begin position="17"/>
        <end position="37"/>
    </location>
</feature>
<evidence type="ECO:0000313" key="2">
    <source>
        <dbReference type="EMBL" id="RPB07957.1"/>
    </source>
</evidence>
<sequence length="205" mass="22155">MAIRRGRFGYSFTAIRALQFFCFVAIVGLCSLPAAEINRLDAPKQAAPIAYALAISVLSAVCAATAVLWHICGALPYFANTIVDGVLAVLVIVMAILVGRPLTRLNCGVVGDFNEHITSLGDVLYSVEGMGLEGDGVYKNITDAAKKFKKVHDVDGLQGVEGLPALGKTREEVWNKLGDYDQWVGRVKRVCITMKIVWALAIILM</sequence>